<comment type="caution">
    <text evidence="1">The sequence shown here is derived from an EMBL/GenBank/DDBJ whole genome shotgun (WGS) entry which is preliminary data.</text>
</comment>
<name>A0A2S3ZVN3_ARTGL</name>
<dbReference type="Proteomes" id="UP000237061">
    <property type="component" value="Unassembled WGS sequence"/>
</dbReference>
<dbReference type="EMBL" id="PPXC01000007">
    <property type="protein sequence ID" value="POH73315.1"/>
    <property type="molecule type" value="Genomic_DNA"/>
</dbReference>
<sequence>MGVVDGQVIRGVVGIDGHDGTGKTTIAKNVAAQLGMSYLRPFGGSRGQELTRASESGDTAEVLRIGASALEHALESASQAGPAILDRSWMTVASLVDGKAFQDHWTLWIPTILCWTDLPTTLARLAQRDEPEESLAAHRHYIARYKELAEANGCTVVDTSHASEEDSTAEMALAVLALLGNAAH</sequence>
<evidence type="ECO:0008006" key="3">
    <source>
        <dbReference type="Google" id="ProtNLM"/>
    </source>
</evidence>
<protein>
    <recommendedName>
        <fullName evidence="3">Thymidylate kinase</fullName>
    </recommendedName>
</protein>
<dbReference type="RefSeq" id="WP_103465664.1">
    <property type="nucleotide sequence ID" value="NZ_PPXC01000007.1"/>
</dbReference>
<evidence type="ECO:0000313" key="1">
    <source>
        <dbReference type="EMBL" id="POH73315.1"/>
    </source>
</evidence>
<dbReference type="InterPro" id="IPR027417">
    <property type="entry name" value="P-loop_NTPase"/>
</dbReference>
<proteinExistence type="predicted"/>
<evidence type="ECO:0000313" key="2">
    <source>
        <dbReference type="Proteomes" id="UP000237061"/>
    </source>
</evidence>
<dbReference type="AlphaFoldDB" id="A0A2S3ZVN3"/>
<reference evidence="1 2" key="1">
    <citation type="submission" date="2018-01" db="EMBL/GenBank/DDBJ databases">
        <title>Arthrobacter sp. nov., from glaciers in China.</title>
        <authorList>
            <person name="Liu Q."/>
            <person name="Xin Y.-H."/>
        </authorList>
    </citation>
    <scope>NUCLEOTIDE SEQUENCE [LARGE SCALE GENOMIC DNA]</scope>
    <source>
        <strain evidence="1 2">HLT2-12-2</strain>
    </source>
</reference>
<dbReference type="SUPFAM" id="SSF52540">
    <property type="entry name" value="P-loop containing nucleoside triphosphate hydrolases"/>
    <property type="match status" value="1"/>
</dbReference>
<keyword evidence="2" id="KW-1185">Reference proteome</keyword>
<accession>A0A2S3ZVN3</accession>
<dbReference type="Gene3D" id="3.40.50.300">
    <property type="entry name" value="P-loop containing nucleotide triphosphate hydrolases"/>
    <property type="match status" value="1"/>
</dbReference>
<gene>
    <name evidence="1" type="ORF">CVS27_10340</name>
</gene>
<organism evidence="1 2">
    <name type="scientific">Arthrobacter glacialis</name>
    <dbReference type="NCBI Taxonomy" id="1664"/>
    <lineage>
        <taxon>Bacteria</taxon>
        <taxon>Bacillati</taxon>
        <taxon>Actinomycetota</taxon>
        <taxon>Actinomycetes</taxon>
        <taxon>Micrococcales</taxon>
        <taxon>Micrococcaceae</taxon>
        <taxon>Arthrobacter</taxon>
    </lineage>
</organism>